<evidence type="ECO:0000256" key="3">
    <source>
        <dbReference type="ARBA" id="ARBA00022475"/>
    </source>
</evidence>
<dbReference type="GO" id="GO:0005886">
    <property type="term" value="C:plasma membrane"/>
    <property type="evidence" value="ECO:0007669"/>
    <property type="project" value="UniProtKB-SubCell"/>
</dbReference>
<feature type="compositionally biased region" description="Polar residues" evidence="10">
    <location>
        <begin position="29"/>
        <end position="51"/>
    </location>
</feature>
<dbReference type="InterPro" id="IPR000782">
    <property type="entry name" value="FAS1_domain"/>
</dbReference>
<gene>
    <name evidence="15" type="primary">LOC107411302</name>
</gene>
<accession>A0A6P3ZLA7</accession>
<feature type="signal peptide" evidence="12">
    <location>
        <begin position="1"/>
        <end position="25"/>
    </location>
</feature>
<proteinExistence type="inferred from homology"/>
<comment type="function">
    <text evidence="9">May be a cell surface adhesion protein.</text>
</comment>
<dbReference type="InterPro" id="IPR045003">
    <property type="entry name" value="FLA_A"/>
</dbReference>
<evidence type="ECO:0000259" key="13">
    <source>
        <dbReference type="PROSITE" id="PS50213"/>
    </source>
</evidence>
<keyword evidence="4" id="KW-0336">GPI-anchor</keyword>
<dbReference type="PANTHER" id="PTHR32077:SF59">
    <property type="entry name" value="FASCICLIN-LIKE ARABINOGALACTAN PROTEIN 12"/>
    <property type="match status" value="1"/>
</dbReference>
<dbReference type="GeneID" id="107411302"/>
<evidence type="ECO:0000256" key="11">
    <source>
        <dbReference type="SAM" id="Phobius"/>
    </source>
</evidence>
<evidence type="ECO:0000256" key="6">
    <source>
        <dbReference type="ARBA" id="ARBA00022974"/>
    </source>
</evidence>
<comment type="subcellular location">
    <subcellularLocation>
        <location evidence="1">Cell membrane</location>
        <topology evidence="1">Lipid-anchor</topology>
        <topology evidence="1">GPI-anchor</topology>
    </subcellularLocation>
</comment>
<evidence type="ECO:0000313" key="15">
    <source>
        <dbReference type="RefSeq" id="XP_015874344.3"/>
    </source>
</evidence>
<dbReference type="SUPFAM" id="SSF82153">
    <property type="entry name" value="FAS1 domain"/>
    <property type="match status" value="1"/>
</dbReference>
<dbReference type="PROSITE" id="PS50213">
    <property type="entry name" value="FAS1"/>
    <property type="match status" value="1"/>
</dbReference>
<evidence type="ECO:0000313" key="14">
    <source>
        <dbReference type="Proteomes" id="UP001652623"/>
    </source>
</evidence>
<reference evidence="15" key="1">
    <citation type="submission" date="2025-08" db="UniProtKB">
        <authorList>
            <consortium name="RefSeq"/>
        </authorList>
    </citation>
    <scope>IDENTIFICATION</scope>
    <source>
        <tissue evidence="15">Seedling</tissue>
    </source>
</reference>
<keyword evidence="4" id="KW-0449">Lipoprotein</keyword>
<feature type="compositionally biased region" description="Pro residues" evidence="10">
    <location>
        <begin position="245"/>
        <end position="254"/>
    </location>
</feature>
<sequence>MAMKLPLVSLPFLLVLFYHCTTAIAQSPAQSPANSQTHSPAQSPTKAQAPSQARAKTPPQAPAQTPIDQPLVQAPSLVPPVPAASPKAPVPAGPNITKILEKAGGFSVFVRLLRNTQVINQIENQLSNSNSLTILAPTNAAFSGLKSGTLNSLNAEQKVQLLQFHLIPNYISITNFQTVSNPVLTQASDTYNYPLNITTTGNIVNISTGLVNTSISGTVYSDNQLAIYKVDKVLLPLGIFAPRPKPPAPSPAPLKKPKKEESSTSSSGDEVPPVAALNLSGGLGFTINVMTSIVVAAVAAVFIM</sequence>
<feature type="compositionally biased region" description="Low complexity" evidence="10">
    <location>
        <begin position="52"/>
        <end position="67"/>
    </location>
</feature>
<dbReference type="KEGG" id="zju:107411302"/>
<keyword evidence="3" id="KW-1003">Cell membrane</keyword>
<dbReference type="Proteomes" id="UP001652623">
    <property type="component" value="Chromosome 10"/>
</dbReference>
<dbReference type="Gene3D" id="2.30.180.10">
    <property type="entry name" value="FAS1 domain"/>
    <property type="match status" value="1"/>
</dbReference>
<keyword evidence="6" id="KW-0654">Proteoglycan</keyword>
<dbReference type="AlphaFoldDB" id="A0A6P3ZLA7"/>
<keyword evidence="8" id="KW-0325">Glycoprotein</keyword>
<feature type="transmembrane region" description="Helical" evidence="11">
    <location>
        <begin position="282"/>
        <end position="303"/>
    </location>
</feature>
<dbReference type="GO" id="GO:0098552">
    <property type="term" value="C:side of membrane"/>
    <property type="evidence" value="ECO:0007669"/>
    <property type="project" value="UniProtKB-KW"/>
</dbReference>
<dbReference type="GO" id="GO:0009834">
    <property type="term" value="P:plant-type secondary cell wall biogenesis"/>
    <property type="evidence" value="ECO:0007669"/>
    <property type="project" value="UniProtKB-ARBA"/>
</dbReference>
<evidence type="ECO:0000256" key="9">
    <source>
        <dbReference type="ARBA" id="ARBA00024686"/>
    </source>
</evidence>
<feature type="domain" description="FAS1" evidence="13">
    <location>
        <begin position="93"/>
        <end position="234"/>
    </location>
</feature>
<dbReference type="InterPro" id="IPR036378">
    <property type="entry name" value="FAS1_dom_sf"/>
</dbReference>
<evidence type="ECO:0000256" key="12">
    <source>
        <dbReference type="SAM" id="SignalP"/>
    </source>
</evidence>
<feature type="region of interest" description="Disordered" evidence="10">
    <location>
        <begin position="245"/>
        <end position="271"/>
    </location>
</feature>
<evidence type="ECO:0000256" key="8">
    <source>
        <dbReference type="ARBA" id="ARBA00023180"/>
    </source>
</evidence>
<dbReference type="InParanoid" id="A0A6P3ZLA7"/>
<feature type="region of interest" description="Disordered" evidence="10">
    <location>
        <begin position="29"/>
        <end position="67"/>
    </location>
</feature>
<evidence type="ECO:0000256" key="4">
    <source>
        <dbReference type="ARBA" id="ARBA00022622"/>
    </source>
</evidence>
<feature type="chain" id="PRO_5028064573" evidence="12">
    <location>
        <begin position="26"/>
        <end position="304"/>
    </location>
</feature>
<comment type="similarity">
    <text evidence="2">Belongs to the fasciclin-like AGP family.</text>
</comment>
<evidence type="ECO:0000256" key="5">
    <source>
        <dbReference type="ARBA" id="ARBA00022729"/>
    </source>
</evidence>
<dbReference type="RefSeq" id="XP_015874344.3">
    <property type="nucleotide sequence ID" value="XM_016018858.4"/>
</dbReference>
<dbReference type="Pfam" id="PF02469">
    <property type="entry name" value="Fasciclin"/>
    <property type="match status" value="1"/>
</dbReference>
<keyword evidence="11" id="KW-0812">Transmembrane</keyword>
<dbReference type="PANTHER" id="PTHR32077">
    <property type="entry name" value="FASCICLIN-LIKE ARABINOGALACTAN PROTEIN"/>
    <property type="match status" value="1"/>
</dbReference>
<keyword evidence="14" id="KW-1185">Reference proteome</keyword>
<dbReference type="FunCoup" id="A0A6P3ZLA7">
    <property type="interactions" value="29"/>
</dbReference>
<keyword evidence="7 11" id="KW-0472">Membrane</keyword>
<dbReference type="SMART" id="SM00554">
    <property type="entry name" value="FAS1"/>
    <property type="match status" value="1"/>
</dbReference>
<dbReference type="FunFam" id="2.30.180.10:FF:000006">
    <property type="entry name" value="Fasciclin-like arabinogalactan protein 11"/>
    <property type="match status" value="1"/>
</dbReference>
<evidence type="ECO:0000256" key="2">
    <source>
        <dbReference type="ARBA" id="ARBA00007843"/>
    </source>
</evidence>
<keyword evidence="5 12" id="KW-0732">Signal</keyword>
<protein>
    <submittedName>
        <fullName evidence="15">Fasciclin-like arabinogalactan protein 12</fullName>
    </submittedName>
</protein>
<name>A0A6P3ZLA7_ZIZJJ</name>
<evidence type="ECO:0000256" key="10">
    <source>
        <dbReference type="SAM" id="MobiDB-lite"/>
    </source>
</evidence>
<organism evidence="14 15">
    <name type="scientific">Ziziphus jujuba</name>
    <name type="common">Chinese jujube</name>
    <name type="synonym">Ziziphus sativa</name>
    <dbReference type="NCBI Taxonomy" id="326968"/>
    <lineage>
        <taxon>Eukaryota</taxon>
        <taxon>Viridiplantae</taxon>
        <taxon>Streptophyta</taxon>
        <taxon>Embryophyta</taxon>
        <taxon>Tracheophyta</taxon>
        <taxon>Spermatophyta</taxon>
        <taxon>Magnoliopsida</taxon>
        <taxon>eudicotyledons</taxon>
        <taxon>Gunneridae</taxon>
        <taxon>Pentapetalae</taxon>
        <taxon>rosids</taxon>
        <taxon>fabids</taxon>
        <taxon>Rosales</taxon>
        <taxon>Rhamnaceae</taxon>
        <taxon>Paliureae</taxon>
        <taxon>Ziziphus</taxon>
    </lineage>
</organism>
<evidence type="ECO:0000256" key="7">
    <source>
        <dbReference type="ARBA" id="ARBA00023136"/>
    </source>
</evidence>
<evidence type="ECO:0000256" key="1">
    <source>
        <dbReference type="ARBA" id="ARBA00004609"/>
    </source>
</evidence>
<keyword evidence="11" id="KW-1133">Transmembrane helix</keyword>